<dbReference type="GO" id="GO:0004721">
    <property type="term" value="F:phosphoprotein phosphatase activity"/>
    <property type="evidence" value="ECO:0007669"/>
    <property type="project" value="TreeGrafter"/>
</dbReference>
<dbReference type="PATRIC" id="fig|84022.5.peg.2784"/>
<dbReference type="KEGG" id="cace:CACET_c13240"/>
<dbReference type="GO" id="GO:0016036">
    <property type="term" value="P:cellular response to phosphate starvation"/>
    <property type="evidence" value="ECO:0007669"/>
    <property type="project" value="TreeGrafter"/>
</dbReference>
<evidence type="ECO:0000256" key="4">
    <source>
        <dbReference type="ARBA" id="ARBA00022553"/>
    </source>
</evidence>
<dbReference type="Gene3D" id="1.10.287.130">
    <property type="match status" value="1"/>
</dbReference>
<dbReference type="STRING" id="84022.CACET_c13240"/>
<organism evidence="9 10">
    <name type="scientific">Clostridium aceticum</name>
    <dbReference type="NCBI Taxonomy" id="84022"/>
    <lineage>
        <taxon>Bacteria</taxon>
        <taxon>Bacillati</taxon>
        <taxon>Bacillota</taxon>
        <taxon>Clostridia</taxon>
        <taxon>Eubacteriales</taxon>
        <taxon>Clostridiaceae</taxon>
        <taxon>Clostridium</taxon>
    </lineage>
</organism>
<evidence type="ECO:0000256" key="7">
    <source>
        <dbReference type="ARBA" id="ARBA00023012"/>
    </source>
</evidence>
<dbReference type="InterPro" id="IPR036097">
    <property type="entry name" value="HisK_dim/P_sf"/>
</dbReference>
<dbReference type="GO" id="GO:0000155">
    <property type="term" value="F:phosphorelay sensor kinase activity"/>
    <property type="evidence" value="ECO:0007669"/>
    <property type="project" value="InterPro"/>
</dbReference>
<keyword evidence="7" id="KW-0902">Two-component regulatory system</keyword>
<gene>
    <name evidence="9" type="ORF">CACET_c13240</name>
</gene>
<keyword evidence="6 9" id="KW-0418">Kinase</keyword>
<dbReference type="SUPFAM" id="SSF47384">
    <property type="entry name" value="Homodimeric domain of signal transducing histidine kinase"/>
    <property type="match status" value="1"/>
</dbReference>
<dbReference type="GO" id="GO:0005886">
    <property type="term" value="C:plasma membrane"/>
    <property type="evidence" value="ECO:0007669"/>
    <property type="project" value="TreeGrafter"/>
</dbReference>
<dbReference type="InterPro" id="IPR003661">
    <property type="entry name" value="HisK_dim/P_dom"/>
</dbReference>
<dbReference type="CDD" id="cd00082">
    <property type="entry name" value="HisKA"/>
    <property type="match status" value="1"/>
</dbReference>
<evidence type="ECO:0000256" key="2">
    <source>
        <dbReference type="ARBA" id="ARBA00004370"/>
    </source>
</evidence>
<protein>
    <recommendedName>
        <fullName evidence="3">histidine kinase</fullName>
        <ecNumber evidence="3">2.7.13.3</ecNumber>
    </recommendedName>
</protein>
<dbReference type="InterPro" id="IPR036890">
    <property type="entry name" value="HATPase_C_sf"/>
</dbReference>
<reference evidence="9 10" key="1">
    <citation type="submission" date="2014-10" db="EMBL/GenBank/DDBJ databases">
        <title>Genome sequence of Clostridium aceticum DSM 1496.</title>
        <authorList>
            <person name="Poehlein A."/>
            <person name="Schiel-Bengelsdorf B."/>
            <person name="Gottschalk G."/>
            <person name="Duerre P."/>
            <person name="Daniel R."/>
        </authorList>
    </citation>
    <scope>NUCLEOTIDE SEQUENCE [LARGE SCALE GENOMIC DNA]</scope>
    <source>
        <strain evidence="9 10">DSM 1496</strain>
    </source>
</reference>
<dbReference type="CDD" id="cd00075">
    <property type="entry name" value="HATPase"/>
    <property type="match status" value="1"/>
</dbReference>
<name>A0A0D8IEU5_9CLOT</name>
<evidence type="ECO:0000256" key="6">
    <source>
        <dbReference type="ARBA" id="ARBA00022777"/>
    </source>
</evidence>
<evidence type="ECO:0000313" key="10">
    <source>
        <dbReference type="Proteomes" id="UP000035704"/>
    </source>
</evidence>
<evidence type="ECO:0000256" key="5">
    <source>
        <dbReference type="ARBA" id="ARBA00022679"/>
    </source>
</evidence>
<dbReference type="EC" id="2.7.13.3" evidence="3"/>
<dbReference type="Pfam" id="PF02518">
    <property type="entry name" value="HATPase_c"/>
    <property type="match status" value="1"/>
</dbReference>
<dbReference type="SUPFAM" id="SSF55874">
    <property type="entry name" value="ATPase domain of HSP90 chaperone/DNA topoisomerase II/histidine kinase"/>
    <property type="match status" value="1"/>
</dbReference>
<dbReference type="EMBL" id="CP009687">
    <property type="protein sequence ID" value="AKL94789.1"/>
    <property type="molecule type" value="Genomic_DNA"/>
</dbReference>
<accession>A0A0D8IEU5</accession>
<keyword evidence="4" id="KW-0597">Phosphoprotein</keyword>
<dbReference type="FunFam" id="1.10.287.130:FF:000001">
    <property type="entry name" value="Two-component sensor histidine kinase"/>
    <property type="match status" value="1"/>
</dbReference>
<dbReference type="Gene3D" id="3.30.565.10">
    <property type="entry name" value="Histidine kinase-like ATPase, C-terminal domain"/>
    <property type="match status" value="1"/>
</dbReference>
<comment type="subcellular location">
    <subcellularLocation>
        <location evidence="2">Membrane</location>
    </subcellularLocation>
</comment>
<dbReference type="InterPro" id="IPR005467">
    <property type="entry name" value="His_kinase_dom"/>
</dbReference>
<dbReference type="InterPro" id="IPR004358">
    <property type="entry name" value="Sig_transdc_His_kin-like_C"/>
</dbReference>
<evidence type="ECO:0000256" key="8">
    <source>
        <dbReference type="ARBA" id="ARBA00023136"/>
    </source>
</evidence>
<keyword evidence="5" id="KW-0808">Transferase</keyword>
<evidence type="ECO:0000313" key="9">
    <source>
        <dbReference type="EMBL" id="AKL94789.1"/>
    </source>
</evidence>
<proteinExistence type="predicted"/>
<dbReference type="Proteomes" id="UP000035704">
    <property type="component" value="Chromosome"/>
</dbReference>
<dbReference type="SMART" id="SM00388">
    <property type="entry name" value="HisKA"/>
    <property type="match status" value="1"/>
</dbReference>
<dbReference type="PANTHER" id="PTHR45453:SF1">
    <property type="entry name" value="PHOSPHATE REGULON SENSOR PROTEIN PHOR"/>
    <property type="match status" value="1"/>
</dbReference>
<keyword evidence="8" id="KW-0472">Membrane</keyword>
<dbReference type="PRINTS" id="PR00344">
    <property type="entry name" value="BCTRLSENSOR"/>
</dbReference>
<keyword evidence="10" id="KW-1185">Reference proteome</keyword>
<sequence>MFQQLRNKFLILNLVIISVMMILAFSSIYFITYNNVHRNIQMELHRISEFNRKTNDRSPQGARNFDDGRTSPEFNPGEPPPKPSVSFVLIIDNEGGLLDTSSIFTMEETFFEAAKSSALSQDSSTGSLKLEDKYWRFMIKPHFNDYKIVFLDITPQQDFLTNLIYTFFIVGFIMLIVIFFISKFFANKSIQPIKEAFEQQKQFIADASHELKTPLAVITTNLDVLLSSGEEAVKNQAKWLYYIKSETERMTNLIKDLLYLTQVDYSDIKLVFTDFNLSEAVENIILTMEAVIFENNISLDYAIEPNLITHGNNQQLQQVVMILLDNAIKYTDNKSIINISLKRHYNTLYLSVTNSCEGIPPEHIDKIFHRFYRIDKSRSRKSGGHGLGLAIAKTILQHHGGRIYAKSILSESTTFIAELPSVQN</sequence>
<dbReference type="RefSeq" id="WP_044823577.1">
    <property type="nucleotide sequence ID" value="NZ_CP009687.1"/>
</dbReference>
<dbReference type="SMART" id="SM00387">
    <property type="entry name" value="HATPase_c"/>
    <property type="match status" value="1"/>
</dbReference>
<comment type="catalytic activity">
    <reaction evidence="1">
        <text>ATP + protein L-histidine = ADP + protein N-phospho-L-histidine.</text>
        <dbReference type="EC" id="2.7.13.3"/>
    </reaction>
</comment>
<dbReference type="PANTHER" id="PTHR45453">
    <property type="entry name" value="PHOSPHATE REGULON SENSOR PROTEIN PHOR"/>
    <property type="match status" value="1"/>
</dbReference>
<dbReference type="InterPro" id="IPR050351">
    <property type="entry name" value="BphY/WalK/GraS-like"/>
</dbReference>
<dbReference type="Pfam" id="PF00512">
    <property type="entry name" value="HisKA"/>
    <property type="match status" value="1"/>
</dbReference>
<dbReference type="PROSITE" id="PS50109">
    <property type="entry name" value="HIS_KIN"/>
    <property type="match status" value="1"/>
</dbReference>
<evidence type="ECO:0000256" key="1">
    <source>
        <dbReference type="ARBA" id="ARBA00000085"/>
    </source>
</evidence>
<dbReference type="AlphaFoldDB" id="A0A0D8IEU5"/>
<dbReference type="InterPro" id="IPR003594">
    <property type="entry name" value="HATPase_dom"/>
</dbReference>
<dbReference type="FunFam" id="3.30.565.10:FF:000006">
    <property type="entry name" value="Sensor histidine kinase WalK"/>
    <property type="match status" value="1"/>
</dbReference>
<dbReference type="OrthoDB" id="9813151at2"/>
<evidence type="ECO:0000256" key="3">
    <source>
        <dbReference type="ARBA" id="ARBA00012438"/>
    </source>
</evidence>